<dbReference type="NCBIfam" id="TIGR00277">
    <property type="entry name" value="HDIG"/>
    <property type="match status" value="1"/>
</dbReference>
<dbReference type="SMART" id="SM00471">
    <property type="entry name" value="HDc"/>
    <property type="match status" value="1"/>
</dbReference>
<dbReference type="Gene3D" id="1.10.3210.10">
    <property type="entry name" value="Hypothetical protein af1432"/>
    <property type="match status" value="1"/>
</dbReference>
<dbReference type="InterPro" id="IPR006675">
    <property type="entry name" value="HDIG_dom"/>
</dbReference>
<keyword evidence="3" id="KW-1185">Reference proteome</keyword>
<dbReference type="InterPro" id="IPR013976">
    <property type="entry name" value="HDOD"/>
</dbReference>
<dbReference type="KEGG" id="ttu:TERTU_0709"/>
<dbReference type="PANTHER" id="PTHR33525">
    <property type="match status" value="1"/>
</dbReference>
<gene>
    <name evidence="2" type="ordered locus">TERTU_0709</name>
</gene>
<dbReference type="OrthoDB" id="5699427at2"/>
<dbReference type="Proteomes" id="UP000009080">
    <property type="component" value="Chromosome"/>
</dbReference>
<dbReference type="PROSITE" id="PS51833">
    <property type="entry name" value="HDOD"/>
    <property type="match status" value="1"/>
</dbReference>
<name>C5BNX3_TERTT</name>
<evidence type="ECO:0000259" key="1">
    <source>
        <dbReference type="PROSITE" id="PS51833"/>
    </source>
</evidence>
<dbReference type="EMBL" id="CP001614">
    <property type="protein sequence ID" value="ACR14077.1"/>
    <property type="molecule type" value="Genomic_DNA"/>
</dbReference>
<dbReference type="CDD" id="cd00077">
    <property type="entry name" value="HDc"/>
    <property type="match status" value="1"/>
</dbReference>
<evidence type="ECO:0000313" key="3">
    <source>
        <dbReference type="Proteomes" id="UP000009080"/>
    </source>
</evidence>
<dbReference type="PANTHER" id="PTHR33525:SF3">
    <property type="entry name" value="RIBONUCLEASE Y"/>
    <property type="match status" value="1"/>
</dbReference>
<feature type="domain" description="HDOD" evidence="1">
    <location>
        <begin position="30"/>
        <end position="218"/>
    </location>
</feature>
<evidence type="ECO:0000313" key="2">
    <source>
        <dbReference type="EMBL" id="ACR14077.1"/>
    </source>
</evidence>
<dbReference type="Pfam" id="PF08668">
    <property type="entry name" value="HDOD"/>
    <property type="match status" value="1"/>
</dbReference>
<proteinExistence type="predicted"/>
<dbReference type="InterPro" id="IPR003607">
    <property type="entry name" value="HD/PDEase_dom"/>
</dbReference>
<sequence>MTSAKVSPQPGAAALERAMEKLVNTGAIDVPMLPEVAGKVVRLAQDADSDAAELAKLIQSDQILAGHVMRVANSALYTPNASLVSLQQAIARLGMKLISEIALGASINSSLFNAPGYDDHIQYVIRHSLLSGLWAKEIARACRRNVEAAFLTGLLHDIGRPVATQAIITKAKKLEIPVQKPVLFALENQFQRTIGVKVVEQWEMPSTVVEVVRYFDDYNAAGEAKNQTMIACAGSLFASHFMCRPGDEGCMTRGELIGQAVLGDLDLYQDEVEEILEKEDAVKSAMEALSA</sequence>
<protein>
    <submittedName>
        <fullName evidence="2">Signal transduction protein</fullName>
    </submittedName>
</protein>
<dbReference type="STRING" id="377629.TERTU_0709"/>
<organism evidence="2 3">
    <name type="scientific">Teredinibacter turnerae (strain ATCC 39867 / T7901)</name>
    <dbReference type="NCBI Taxonomy" id="377629"/>
    <lineage>
        <taxon>Bacteria</taxon>
        <taxon>Pseudomonadati</taxon>
        <taxon>Pseudomonadota</taxon>
        <taxon>Gammaproteobacteria</taxon>
        <taxon>Cellvibrionales</taxon>
        <taxon>Cellvibrionaceae</taxon>
        <taxon>Teredinibacter</taxon>
    </lineage>
</organism>
<dbReference type="eggNOG" id="COG1639">
    <property type="taxonomic scope" value="Bacteria"/>
</dbReference>
<dbReference type="HOGENOM" id="CLU_048246_4_2_6"/>
<dbReference type="InterPro" id="IPR052340">
    <property type="entry name" value="RNase_Y/CdgJ"/>
</dbReference>
<dbReference type="SUPFAM" id="SSF109604">
    <property type="entry name" value="HD-domain/PDEase-like"/>
    <property type="match status" value="1"/>
</dbReference>
<accession>C5BNX3</accession>
<dbReference type="AlphaFoldDB" id="C5BNX3"/>
<dbReference type="RefSeq" id="WP_015820193.1">
    <property type="nucleotide sequence ID" value="NC_012997.1"/>
</dbReference>
<reference evidence="2 3" key="1">
    <citation type="journal article" date="2009" name="PLoS ONE">
        <title>The complete genome of Teredinibacter turnerae T7901: an intracellular endosymbiont of marine wood-boring bivalves (shipworms).</title>
        <authorList>
            <person name="Yang J.C."/>
            <person name="Madupu R."/>
            <person name="Durkin A.S."/>
            <person name="Ekborg N.A."/>
            <person name="Pedamallu C.S."/>
            <person name="Hostetler J.B."/>
            <person name="Radune D."/>
            <person name="Toms B.S."/>
            <person name="Henrissat B."/>
            <person name="Coutinho P.M."/>
            <person name="Schwarz S."/>
            <person name="Field L."/>
            <person name="Trindade-Silva A.E."/>
            <person name="Soares C.A.G."/>
            <person name="Elshahawi S."/>
            <person name="Hanora A."/>
            <person name="Schmidt E.W."/>
            <person name="Haygood M.G."/>
            <person name="Posfai J."/>
            <person name="Benner J."/>
            <person name="Madinger C."/>
            <person name="Nove J."/>
            <person name="Anton B."/>
            <person name="Chaudhary K."/>
            <person name="Foster J."/>
            <person name="Holman A."/>
            <person name="Kumar S."/>
            <person name="Lessard P.A."/>
            <person name="Luyten Y.A."/>
            <person name="Slatko B."/>
            <person name="Wood N."/>
            <person name="Wu B."/>
            <person name="Teplitski M."/>
            <person name="Mougous J.D."/>
            <person name="Ward N."/>
            <person name="Eisen J.A."/>
            <person name="Badger J.H."/>
            <person name="Distel D.L."/>
        </authorList>
    </citation>
    <scope>NUCLEOTIDE SEQUENCE [LARGE SCALE GENOMIC DNA]</scope>
    <source>
        <strain evidence="3">ATCC 39867 / T7901</strain>
    </source>
</reference>